<keyword evidence="2" id="KW-1185">Reference proteome</keyword>
<protein>
    <submittedName>
        <fullName evidence="1">Uncharacterized protein</fullName>
    </submittedName>
</protein>
<organism evidence="1 2">
    <name type="scientific">Lepraria finkii</name>
    <dbReference type="NCBI Taxonomy" id="1340010"/>
    <lineage>
        <taxon>Eukaryota</taxon>
        <taxon>Fungi</taxon>
        <taxon>Dikarya</taxon>
        <taxon>Ascomycota</taxon>
        <taxon>Pezizomycotina</taxon>
        <taxon>Lecanoromycetes</taxon>
        <taxon>OSLEUM clade</taxon>
        <taxon>Lecanoromycetidae</taxon>
        <taxon>Lecanorales</taxon>
        <taxon>Lecanorineae</taxon>
        <taxon>Stereocaulaceae</taxon>
        <taxon>Lepraria</taxon>
    </lineage>
</organism>
<name>A0ABR4AWG8_9LECA</name>
<gene>
    <name evidence="1" type="ORF">ABVK25_009751</name>
</gene>
<dbReference type="EMBL" id="JBHFEH010000054">
    <property type="protein sequence ID" value="KAL2050024.1"/>
    <property type="molecule type" value="Genomic_DNA"/>
</dbReference>
<dbReference type="Proteomes" id="UP001590951">
    <property type="component" value="Unassembled WGS sequence"/>
</dbReference>
<evidence type="ECO:0000313" key="1">
    <source>
        <dbReference type="EMBL" id="KAL2050024.1"/>
    </source>
</evidence>
<reference evidence="1 2" key="1">
    <citation type="submission" date="2024-09" db="EMBL/GenBank/DDBJ databases">
        <title>Rethinking Asexuality: The Enigmatic Case of Functional Sexual Genes in Lepraria (Stereocaulaceae).</title>
        <authorList>
            <person name="Doellman M."/>
            <person name="Sun Y."/>
            <person name="Barcenas-Pena A."/>
            <person name="Lumbsch H.T."/>
            <person name="Grewe F."/>
        </authorList>
    </citation>
    <scope>NUCLEOTIDE SEQUENCE [LARGE SCALE GENOMIC DNA]</scope>
    <source>
        <strain evidence="1 2">Grewe 0041</strain>
    </source>
</reference>
<comment type="caution">
    <text evidence="1">The sequence shown here is derived from an EMBL/GenBank/DDBJ whole genome shotgun (WGS) entry which is preliminary data.</text>
</comment>
<sequence>MELRKSAETRDVEYYVVTDLDQGRSTCTPLTLCLQWLLRQRRSESSGQLITKRHSNLPLPRSWSISFIFDLRVTT</sequence>
<proteinExistence type="predicted"/>
<evidence type="ECO:0000313" key="2">
    <source>
        <dbReference type="Proteomes" id="UP001590951"/>
    </source>
</evidence>
<accession>A0ABR4AWG8</accession>